<evidence type="ECO:0000313" key="6">
    <source>
        <dbReference type="EMBL" id="MBK1839219.1"/>
    </source>
</evidence>
<protein>
    <recommendedName>
        <fullName evidence="8">Methyltransferase</fullName>
    </recommendedName>
</protein>
<dbReference type="InterPro" id="IPR007269">
    <property type="entry name" value="ICMT_MeTrfase"/>
</dbReference>
<accession>A0ABS1F728</accession>
<evidence type="ECO:0008006" key="8">
    <source>
        <dbReference type="Google" id="ProtNLM"/>
    </source>
</evidence>
<keyword evidence="3 5" id="KW-1133">Transmembrane helix</keyword>
<evidence type="ECO:0000256" key="5">
    <source>
        <dbReference type="SAM" id="Phobius"/>
    </source>
</evidence>
<keyword evidence="4 5" id="KW-0472">Membrane</keyword>
<evidence type="ECO:0000256" key="1">
    <source>
        <dbReference type="ARBA" id="ARBA00004141"/>
    </source>
</evidence>
<gene>
    <name evidence="6" type="ORF">JHL17_17550</name>
</gene>
<evidence type="ECO:0000256" key="4">
    <source>
        <dbReference type="ARBA" id="ARBA00023136"/>
    </source>
</evidence>
<name>A0ABS1F728_9PROT</name>
<comment type="caution">
    <text evidence="6">The sequence shown here is derived from an EMBL/GenBank/DDBJ whole genome shotgun (WGS) entry which is preliminary data.</text>
</comment>
<dbReference type="Gene3D" id="1.20.120.1630">
    <property type="match status" value="1"/>
</dbReference>
<dbReference type="Proteomes" id="UP000652760">
    <property type="component" value="Unassembled WGS sequence"/>
</dbReference>
<keyword evidence="7" id="KW-1185">Reference proteome</keyword>
<dbReference type="EMBL" id="JAENHM010000052">
    <property type="protein sequence ID" value="MBK1839219.1"/>
    <property type="molecule type" value="Genomic_DNA"/>
</dbReference>
<evidence type="ECO:0000256" key="2">
    <source>
        <dbReference type="ARBA" id="ARBA00022692"/>
    </source>
</evidence>
<evidence type="ECO:0000313" key="7">
    <source>
        <dbReference type="Proteomes" id="UP000652760"/>
    </source>
</evidence>
<organism evidence="6 7">
    <name type="scientific">Azospirillum endophyticum</name>
    <dbReference type="NCBI Taxonomy" id="2800326"/>
    <lineage>
        <taxon>Bacteria</taxon>
        <taxon>Pseudomonadati</taxon>
        <taxon>Pseudomonadota</taxon>
        <taxon>Alphaproteobacteria</taxon>
        <taxon>Rhodospirillales</taxon>
        <taxon>Azospirillaceae</taxon>
        <taxon>Azospirillum</taxon>
    </lineage>
</organism>
<evidence type="ECO:0000256" key="3">
    <source>
        <dbReference type="ARBA" id="ARBA00022989"/>
    </source>
</evidence>
<dbReference type="Pfam" id="PF04140">
    <property type="entry name" value="ICMT"/>
    <property type="match status" value="1"/>
</dbReference>
<comment type="subcellular location">
    <subcellularLocation>
        <location evidence="1">Membrane</location>
        <topology evidence="1">Multi-pass membrane protein</topology>
    </subcellularLocation>
</comment>
<feature type="transmembrane region" description="Helical" evidence="5">
    <location>
        <begin position="131"/>
        <end position="157"/>
    </location>
</feature>
<reference evidence="7" key="1">
    <citation type="submission" date="2021-01" db="EMBL/GenBank/DDBJ databases">
        <title>Genome public.</title>
        <authorList>
            <person name="Liu C."/>
            <person name="Sun Q."/>
        </authorList>
    </citation>
    <scope>NUCLEOTIDE SEQUENCE [LARGE SCALE GENOMIC DNA]</scope>
    <source>
        <strain evidence="7">YIM B02556</strain>
    </source>
</reference>
<sequence>MTAGPIIIMLLVTVQRLSELVIDRRNRAALLVQGAQEHGRGHYPWMVLLHVGWLAGLWGTALWTSQWNPETGIASVRPVDPVWLALFLVMQALRLWVQVTLGQRWTTRILVLRAEPPVCSGPYRFTHHPNYLAVAVEIAALPLAFGMAGYALVFSILNGAMLAVRIRAEDRALGRRPGRPSTPVKTIRGGRV</sequence>
<proteinExistence type="predicted"/>
<keyword evidence="2 5" id="KW-0812">Transmembrane</keyword>